<evidence type="ECO:0000256" key="4">
    <source>
        <dbReference type="ARBA" id="ARBA00023015"/>
    </source>
</evidence>
<dbReference type="Pfam" id="PF00400">
    <property type="entry name" value="WD40"/>
    <property type="match status" value="3"/>
</dbReference>
<dbReference type="PANTHER" id="PTHR10253">
    <property type="entry name" value="POLYCOMB PROTEIN"/>
    <property type="match status" value="1"/>
</dbReference>
<keyword evidence="3" id="KW-0677">Repeat</keyword>
<comment type="similarity">
    <text evidence="1">Belongs to the WD repeat ESC family.</text>
</comment>
<dbReference type="PROSITE" id="PS50294">
    <property type="entry name" value="WD_REPEATS_REGION"/>
    <property type="match status" value="2"/>
</dbReference>
<keyword evidence="4" id="KW-0805">Transcription regulation</keyword>
<protein>
    <submittedName>
        <fullName evidence="6">Uncharacterized protein</fullName>
    </submittedName>
</protein>
<keyword evidence="5" id="KW-0804">Transcription</keyword>
<dbReference type="Gene3D" id="2.130.10.10">
    <property type="entry name" value="YVTN repeat-like/Quinoprotein amine dehydrogenase"/>
    <property type="match status" value="1"/>
</dbReference>
<dbReference type="PRINTS" id="PR00320">
    <property type="entry name" value="GPROTEINBRPT"/>
</dbReference>
<dbReference type="InterPro" id="IPR036322">
    <property type="entry name" value="WD40_repeat_dom_sf"/>
</dbReference>
<dbReference type="SUPFAM" id="SSF50978">
    <property type="entry name" value="WD40 repeat-like"/>
    <property type="match status" value="1"/>
</dbReference>
<accession>M8BA65</accession>
<dbReference type="InterPro" id="IPR020472">
    <property type="entry name" value="WD40_PAC1"/>
</dbReference>
<proteinExistence type="inferred from homology"/>
<name>M8BA65_AEGTA</name>
<sequence>MANLCYIVPLVPNLVMVTTYRGLPDGNLAVLQAYIDADDAQSFYTLSWASDLAGTPLLVAAGSNRVIRVINCATGKLFKSLIGHGGSINEIRTQPLKPSLFISASKDESVRLWNVHTGICILIFAGTGGHRHDVLSVDFHPSDMHQIASCGIDNTVKIWSMKEFRPYVQKSFTWTDLPSKFPTKVVQFPLMTCVVHSNYVNCTRWLGDFILSKSVENEIVLWEPKTKEQGHGEGSIDVLQKYPVPDCDIWCIKFSCDFHFNQLAIGNREGKIYVWDVQTCPPELITMLSSPQCKMTIRQTAVSFDGSQWYWYPSALLSREAGVYELIMFWWRGSGGSCCVLQGAGAGGDQFRGVGPSRTLQRHGPQLAWAAGGFLYHGPRLVEGAVQRRWCDSLHSFTRNTPALPRVCFGVERSGLSPLPSGGAVVRVEDGGLVVDVGRRPWWWLPQCLWAEPMARMLASYHGHEGGVVADD</sequence>
<dbReference type="AlphaFoldDB" id="M8BA65"/>
<dbReference type="InterPro" id="IPR015943">
    <property type="entry name" value="WD40/YVTN_repeat-like_dom_sf"/>
</dbReference>
<evidence type="ECO:0000313" key="6">
    <source>
        <dbReference type="EnsemblPlants" id="EMT10891"/>
    </source>
</evidence>
<dbReference type="EnsemblPlants" id="EMT10891">
    <property type="protein sequence ID" value="EMT10891"/>
    <property type="gene ID" value="F775_01910"/>
</dbReference>
<reference evidence="6" key="1">
    <citation type="submission" date="2015-06" db="UniProtKB">
        <authorList>
            <consortium name="EnsemblPlants"/>
        </authorList>
    </citation>
    <scope>IDENTIFICATION</scope>
</reference>
<evidence type="ECO:0000256" key="5">
    <source>
        <dbReference type="ARBA" id="ARBA00023163"/>
    </source>
</evidence>
<evidence type="ECO:0000256" key="2">
    <source>
        <dbReference type="ARBA" id="ARBA00022574"/>
    </source>
</evidence>
<dbReference type="SMART" id="SM00320">
    <property type="entry name" value="WD40"/>
    <property type="match status" value="5"/>
</dbReference>
<dbReference type="InterPro" id="IPR001680">
    <property type="entry name" value="WD40_rpt"/>
</dbReference>
<evidence type="ECO:0000256" key="3">
    <source>
        <dbReference type="ARBA" id="ARBA00022737"/>
    </source>
</evidence>
<keyword evidence="2" id="KW-0853">WD repeat</keyword>
<dbReference type="PROSITE" id="PS50082">
    <property type="entry name" value="WD_REPEATS_2"/>
    <property type="match status" value="2"/>
</dbReference>
<evidence type="ECO:0000256" key="1">
    <source>
        <dbReference type="ARBA" id="ARBA00008075"/>
    </source>
</evidence>
<dbReference type="InterPro" id="IPR051243">
    <property type="entry name" value="PcG_WD-repeat"/>
</dbReference>
<organism evidence="6">
    <name type="scientific">Aegilops tauschii</name>
    <name type="common">Tausch's goatgrass</name>
    <name type="synonym">Aegilops squarrosa</name>
    <dbReference type="NCBI Taxonomy" id="37682"/>
    <lineage>
        <taxon>Eukaryota</taxon>
        <taxon>Viridiplantae</taxon>
        <taxon>Streptophyta</taxon>
        <taxon>Embryophyta</taxon>
        <taxon>Tracheophyta</taxon>
        <taxon>Spermatophyta</taxon>
        <taxon>Magnoliopsida</taxon>
        <taxon>Liliopsida</taxon>
        <taxon>Poales</taxon>
        <taxon>Poaceae</taxon>
        <taxon>BOP clade</taxon>
        <taxon>Pooideae</taxon>
        <taxon>Triticodae</taxon>
        <taxon>Triticeae</taxon>
        <taxon>Triticinae</taxon>
        <taxon>Aegilops</taxon>
    </lineage>
</organism>